<dbReference type="EMBL" id="VLLC01000017">
    <property type="protein sequence ID" value="TWI70653.1"/>
    <property type="molecule type" value="Genomic_DNA"/>
</dbReference>
<dbReference type="Proteomes" id="UP000318307">
    <property type="component" value="Unassembled WGS sequence"/>
</dbReference>
<feature type="transmembrane region" description="Helical" evidence="1">
    <location>
        <begin position="6"/>
        <end position="24"/>
    </location>
</feature>
<proteinExistence type="predicted"/>
<evidence type="ECO:0000256" key="1">
    <source>
        <dbReference type="SAM" id="Phobius"/>
    </source>
</evidence>
<sequence length="67" mass="7084">MVFIETLIIGLIVFGLAALCLRRIRPRHGDKGCGHGCSCRPSGCERAGIQSAPNALPCNSCLKDTGE</sequence>
<keyword evidence="1" id="KW-0812">Transmembrane</keyword>
<keyword evidence="1" id="KW-1133">Transmembrane helix</keyword>
<keyword evidence="1" id="KW-0472">Membrane</keyword>
<evidence type="ECO:0000313" key="3">
    <source>
        <dbReference type="Proteomes" id="UP000318307"/>
    </source>
</evidence>
<keyword evidence="3" id="KW-1185">Reference proteome</keyword>
<protein>
    <submittedName>
        <fullName evidence="2">Uncharacterized protein</fullName>
    </submittedName>
</protein>
<reference evidence="2 3" key="1">
    <citation type="submission" date="2019-07" db="EMBL/GenBank/DDBJ databases">
        <title>Genome sequencing of 100 strains of the haloalkaliphilic chemolithoautotrophic sulfur-oxidizing bacterium Thioalkalivibrio.</title>
        <authorList>
            <person name="Muyzer G."/>
        </authorList>
    </citation>
    <scope>NUCLEOTIDE SEQUENCE [LARGE SCALE GENOMIC DNA]</scope>
    <source>
        <strain evidence="2 3">ASO4-4</strain>
    </source>
</reference>
<evidence type="ECO:0000313" key="2">
    <source>
        <dbReference type="EMBL" id="TWI70653.1"/>
    </source>
</evidence>
<name>A0A562RP71_9BACT</name>
<dbReference type="Pfam" id="PF12669">
    <property type="entry name" value="FeoB_associated"/>
    <property type="match status" value="1"/>
</dbReference>
<gene>
    <name evidence="2" type="ORF">LZ24_02223</name>
</gene>
<dbReference type="AlphaFoldDB" id="A0A562RP71"/>
<accession>A0A562RP71</accession>
<comment type="caution">
    <text evidence="2">The sequence shown here is derived from an EMBL/GenBank/DDBJ whole genome shotgun (WGS) entry which is preliminary data.</text>
</comment>
<organism evidence="2 3">
    <name type="scientific">Desulfobotulus alkaliphilus</name>
    <dbReference type="NCBI Taxonomy" id="622671"/>
    <lineage>
        <taxon>Bacteria</taxon>
        <taxon>Pseudomonadati</taxon>
        <taxon>Thermodesulfobacteriota</taxon>
        <taxon>Desulfobacteria</taxon>
        <taxon>Desulfobacterales</taxon>
        <taxon>Desulfobacteraceae</taxon>
        <taxon>Desulfobotulus</taxon>
    </lineage>
</organism>
<dbReference type="RefSeq" id="WP_222427614.1">
    <property type="nucleotide sequence ID" value="NZ_VLLC01000017.1"/>
</dbReference>